<comment type="subcellular location">
    <subcellularLocation>
        <location evidence="1">Vacuole</location>
    </subcellularLocation>
</comment>
<evidence type="ECO:0000259" key="6">
    <source>
        <dbReference type="PROSITE" id="PS50195"/>
    </source>
</evidence>
<keyword evidence="2" id="KW-0926">Vacuole</keyword>
<evidence type="ECO:0000256" key="3">
    <source>
        <dbReference type="ARBA" id="ARBA00023054"/>
    </source>
</evidence>
<keyword evidence="3" id="KW-0175">Coiled coil</keyword>
<gene>
    <name evidence="7" type="ORF">BRENAR_LOCUS4712</name>
</gene>
<dbReference type="InterPro" id="IPR000727">
    <property type="entry name" value="T_SNARE_dom"/>
</dbReference>
<comment type="function">
    <text evidence="4">Essential for proper morphogenesis of the vacuole. May exist as structural reinforcement on the surface of the vacuolar membrane and be required for maintenance against rupture by osmotic pressure.</text>
</comment>
<evidence type="ECO:0000256" key="2">
    <source>
        <dbReference type="ARBA" id="ARBA00022554"/>
    </source>
</evidence>
<dbReference type="GO" id="GO:0035091">
    <property type="term" value="F:phosphatidylinositol binding"/>
    <property type="evidence" value="ECO:0007669"/>
    <property type="project" value="InterPro"/>
</dbReference>
<dbReference type="PANTHER" id="PTHR22775:SF3">
    <property type="entry name" value="SORTING NEXIN-13"/>
    <property type="match status" value="1"/>
</dbReference>
<dbReference type="InterPro" id="IPR036871">
    <property type="entry name" value="PX_dom_sf"/>
</dbReference>
<dbReference type="Pfam" id="PF00787">
    <property type="entry name" value="PX"/>
    <property type="match status" value="1"/>
</dbReference>
<dbReference type="OrthoDB" id="428895at2759"/>
<dbReference type="CDD" id="cd15858">
    <property type="entry name" value="SNARE_VAM7"/>
    <property type="match status" value="1"/>
</dbReference>
<accession>A0A448YSV3</accession>
<dbReference type="GO" id="GO:0016192">
    <property type="term" value="P:vesicle-mediated transport"/>
    <property type="evidence" value="ECO:0007669"/>
    <property type="project" value="UniProtKB-ARBA"/>
</dbReference>
<sequence>MLTPTISSATKQDGYYLYHISITINRDSAANNSPITVTRRYSDFVNLKKTLEQLTNRKVPYELPSKLSHLVKRSHQLVEERKSGLAEFSRRLINDPQYQQSPTVLTFFNIPRTTFMELGNDSTIEKKRERVDGSEEIDSSSKWMESLKDVTSLLQNARTKMLSSSNVVDSKSTLKVCQRRLEVLQSYLDTDNSLGAGERARRLELLKSAQRDCHELDSLATNLLSQGGAGARRGVAHSLSHDEDMAQKDSLFGSRGRTLGKAKETEITRGMDNRELYESQQMVMARQDEDLENMREILERQKKLGMAINDELGVQNEMLRDLGTEVDKSSRKMKHARGRIGKIL</sequence>
<dbReference type="GO" id="GO:0097576">
    <property type="term" value="P:vacuole fusion"/>
    <property type="evidence" value="ECO:0007669"/>
    <property type="project" value="UniProtKB-ARBA"/>
</dbReference>
<dbReference type="PANTHER" id="PTHR22775">
    <property type="entry name" value="SORTING NEXIN"/>
    <property type="match status" value="1"/>
</dbReference>
<evidence type="ECO:0000256" key="4">
    <source>
        <dbReference type="ARBA" id="ARBA00054927"/>
    </source>
</evidence>
<dbReference type="Gene3D" id="3.30.1520.10">
    <property type="entry name" value="Phox-like domain"/>
    <property type="match status" value="1"/>
</dbReference>
<evidence type="ECO:0000259" key="5">
    <source>
        <dbReference type="PROSITE" id="PS50192"/>
    </source>
</evidence>
<feature type="domain" description="PX" evidence="6">
    <location>
        <begin position="1"/>
        <end position="115"/>
    </location>
</feature>
<protein>
    <submittedName>
        <fullName evidence="7">DEKNAAC105291</fullName>
    </submittedName>
</protein>
<name>A0A448YSV3_BRENA</name>
<dbReference type="SUPFAM" id="SSF64268">
    <property type="entry name" value="PX domain"/>
    <property type="match status" value="1"/>
</dbReference>
<dbReference type="PROSITE" id="PS50192">
    <property type="entry name" value="T_SNARE"/>
    <property type="match status" value="1"/>
</dbReference>
<keyword evidence="8" id="KW-1185">Reference proteome</keyword>
<dbReference type="STRING" id="13370.A0A448YSV3"/>
<dbReference type="PROSITE" id="PS50195">
    <property type="entry name" value="PX"/>
    <property type="match status" value="1"/>
</dbReference>
<dbReference type="FunCoup" id="A0A448YSV3">
    <property type="interactions" value="146"/>
</dbReference>
<dbReference type="Proteomes" id="UP000290900">
    <property type="component" value="Unassembled WGS sequence"/>
</dbReference>
<organism evidence="7 8">
    <name type="scientific">Brettanomyces naardenensis</name>
    <name type="common">Yeast</name>
    <dbReference type="NCBI Taxonomy" id="13370"/>
    <lineage>
        <taxon>Eukaryota</taxon>
        <taxon>Fungi</taxon>
        <taxon>Dikarya</taxon>
        <taxon>Ascomycota</taxon>
        <taxon>Saccharomycotina</taxon>
        <taxon>Pichiomycetes</taxon>
        <taxon>Pichiales</taxon>
        <taxon>Pichiaceae</taxon>
        <taxon>Brettanomyces</taxon>
    </lineage>
</organism>
<dbReference type="FunFam" id="1.20.5.110:FF:000058">
    <property type="entry name" value="VAM7p Vacuolar SNARE protein"/>
    <property type="match status" value="1"/>
</dbReference>
<evidence type="ECO:0000313" key="8">
    <source>
        <dbReference type="Proteomes" id="UP000290900"/>
    </source>
</evidence>
<dbReference type="GO" id="GO:0000329">
    <property type="term" value="C:fungal-type vacuole membrane"/>
    <property type="evidence" value="ECO:0007669"/>
    <property type="project" value="UniProtKB-ARBA"/>
</dbReference>
<proteinExistence type="predicted"/>
<dbReference type="InterPro" id="IPR001683">
    <property type="entry name" value="PX_dom"/>
</dbReference>
<dbReference type="AlphaFoldDB" id="A0A448YSV3"/>
<dbReference type="Gene3D" id="1.20.5.110">
    <property type="match status" value="1"/>
</dbReference>
<dbReference type="SUPFAM" id="SSF58038">
    <property type="entry name" value="SNARE fusion complex"/>
    <property type="match status" value="1"/>
</dbReference>
<dbReference type="SMART" id="SM00312">
    <property type="entry name" value="PX"/>
    <property type="match status" value="1"/>
</dbReference>
<evidence type="ECO:0000256" key="1">
    <source>
        <dbReference type="ARBA" id="ARBA00004116"/>
    </source>
</evidence>
<dbReference type="GO" id="GO:0007034">
    <property type="term" value="P:vacuolar transport"/>
    <property type="evidence" value="ECO:0007669"/>
    <property type="project" value="UniProtKB-ARBA"/>
</dbReference>
<evidence type="ECO:0000313" key="7">
    <source>
        <dbReference type="EMBL" id="VEU23983.1"/>
    </source>
</evidence>
<dbReference type="SMART" id="SM00397">
    <property type="entry name" value="t_SNARE"/>
    <property type="match status" value="1"/>
</dbReference>
<dbReference type="EMBL" id="CAACVR010000067">
    <property type="protein sequence ID" value="VEU23983.1"/>
    <property type="molecule type" value="Genomic_DNA"/>
</dbReference>
<feature type="domain" description="T-SNARE coiled-coil homology" evidence="5">
    <location>
        <begin position="281"/>
        <end position="343"/>
    </location>
</feature>
<reference evidence="7 8" key="1">
    <citation type="submission" date="2018-12" db="EMBL/GenBank/DDBJ databases">
        <authorList>
            <person name="Tiukova I."/>
            <person name="Dainat J."/>
        </authorList>
    </citation>
    <scope>NUCLEOTIDE SEQUENCE [LARGE SCALE GENOMIC DNA]</scope>
</reference>
<dbReference type="InParanoid" id="A0A448YSV3"/>